<name>A0A0A0LKF1_CUCSA</name>
<dbReference type="PANTHER" id="PTHR35764">
    <property type="entry name" value="PROTEIN SHORTAGE IN CHIASMATA 1"/>
    <property type="match status" value="1"/>
</dbReference>
<protein>
    <recommendedName>
        <fullName evidence="4">Protein SHORTAGE IN CHIASMATA 1</fullName>
    </recommendedName>
</protein>
<dbReference type="InterPro" id="IPR038824">
    <property type="entry name" value="SHOC1-like"/>
</dbReference>
<proteinExistence type="predicted"/>
<feature type="region of interest" description="Disordered" evidence="1">
    <location>
        <begin position="1695"/>
        <end position="1730"/>
    </location>
</feature>
<accession>A0A0A0LKF1</accession>
<reference evidence="2 3" key="3">
    <citation type="journal article" date="2010" name="BMC Genomics">
        <title>Transcriptome sequencing and comparative analysis of cucumber flowers with different sex types.</title>
        <authorList>
            <person name="Guo S."/>
            <person name="Zheng Y."/>
            <person name="Joung J.G."/>
            <person name="Liu S."/>
            <person name="Zhang Z."/>
            <person name="Crasta O.R."/>
            <person name="Sobral B.W."/>
            <person name="Xu Y."/>
            <person name="Huang S."/>
            <person name="Fei Z."/>
        </authorList>
    </citation>
    <scope>NUCLEOTIDE SEQUENCE [LARGE SCALE GENOMIC DNA]</scope>
    <source>
        <strain evidence="3">cv. 9930</strain>
    </source>
</reference>
<dbReference type="eggNOG" id="ENOG502QT2G">
    <property type="taxonomic scope" value="Eukaryota"/>
</dbReference>
<dbReference type="STRING" id="3659.A0A0A0LKF1"/>
<dbReference type="GO" id="GO:0000712">
    <property type="term" value="P:resolution of meiotic recombination intermediates"/>
    <property type="evidence" value="ECO:0000318"/>
    <property type="project" value="GO_Central"/>
</dbReference>
<evidence type="ECO:0000256" key="1">
    <source>
        <dbReference type="SAM" id="MobiDB-lite"/>
    </source>
</evidence>
<gene>
    <name evidence="2" type="ORF">Csa_3G914020</name>
</gene>
<dbReference type="Proteomes" id="UP000029981">
    <property type="component" value="Chromosome 3"/>
</dbReference>
<reference evidence="2 3" key="1">
    <citation type="journal article" date="2009" name="Nat. Genet.">
        <title>The genome of the cucumber, Cucumis sativus L.</title>
        <authorList>
            <person name="Huang S."/>
            <person name="Li R."/>
            <person name="Zhang Z."/>
            <person name="Li L."/>
            <person name="Gu X."/>
            <person name="Fan W."/>
            <person name="Lucas W.J."/>
            <person name="Wang X."/>
            <person name="Xie B."/>
            <person name="Ni P."/>
            <person name="Ren Y."/>
            <person name="Zhu H."/>
            <person name="Li J."/>
            <person name="Lin K."/>
            <person name="Jin W."/>
            <person name="Fei Z."/>
            <person name="Li G."/>
            <person name="Staub J."/>
            <person name="Kilian A."/>
            <person name="van der Vossen E.A."/>
            <person name="Wu Y."/>
            <person name="Guo J."/>
            <person name="He J."/>
            <person name="Jia Z."/>
            <person name="Ren Y."/>
            <person name="Tian G."/>
            <person name="Lu Y."/>
            <person name="Ruan J."/>
            <person name="Qian W."/>
            <person name="Wang M."/>
            <person name="Huang Q."/>
            <person name="Li B."/>
            <person name="Xuan Z."/>
            <person name="Cao J."/>
            <person name="Asan"/>
            <person name="Wu Z."/>
            <person name="Zhang J."/>
            <person name="Cai Q."/>
            <person name="Bai Y."/>
            <person name="Zhao B."/>
            <person name="Han Y."/>
            <person name="Li Y."/>
            <person name="Li X."/>
            <person name="Wang S."/>
            <person name="Shi Q."/>
            <person name="Liu S."/>
            <person name="Cho W.K."/>
            <person name="Kim J.Y."/>
            <person name="Xu Y."/>
            <person name="Heller-Uszynska K."/>
            <person name="Miao H."/>
            <person name="Cheng Z."/>
            <person name="Zhang S."/>
            <person name="Wu J."/>
            <person name="Yang Y."/>
            <person name="Kang H."/>
            <person name="Li M."/>
            <person name="Liang H."/>
            <person name="Ren X."/>
            <person name="Shi Z."/>
            <person name="Wen M."/>
            <person name="Jian M."/>
            <person name="Yang H."/>
            <person name="Zhang G."/>
            <person name="Yang Z."/>
            <person name="Chen R."/>
            <person name="Liu S."/>
            <person name="Li J."/>
            <person name="Ma L."/>
            <person name="Liu H."/>
            <person name="Zhou Y."/>
            <person name="Zhao J."/>
            <person name="Fang X."/>
            <person name="Li G."/>
            <person name="Fang L."/>
            <person name="Li Y."/>
            <person name="Liu D."/>
            <person name="Zheng H."/>
            <person name="Zhang Y."/>
            <person name="Qin N."/>
            <person name="Li Z."/>
            <person name="Yang G."/>
            <person name="Yang S."/>
            <person name="Bolund L."/>
            <person name="Kristiansen K."/>
            <person name="Zheng H."/>
            <person name="Li S."/>
            <person name="Zhang X."/>
            <person name="Yang H."/>
            <person name="Wang J."/>
            <person name="Sun R."/>
            <person name="Zhang B."/>
            <person name="Jiang S."/>
            <person name="Wang J."/>
            <person name="Du Y."/>
            <person name="Li S."/>
        </authorList>
    </citation>
    <scope>NUCLEOTIDE SEQUENCE [LARGE SCALE GENOMIC DNA]</scope>
    <source>
        <strain evidence="3">cv. 9930</strain>
    </source>
</reference>
<evidence type="ECO:0000313" key="2">
    <source>
        <dbReference type="EMBL" id="KGN60471.1"/>
    </source>
</evidence>
<sequence>MRTRFLHIDYFASETHSFHSLPVPHLISIPFSTLSDLLHFHFLPQFSLPIHNLSIHSSALAKFFDHVLPRTIHDDVHHASDPSSRLQGIFSSESVQTRFLEEEAKGTYEENMEGDWKNFGSETSEIEFKDTGADAKNRNLAYDVIQFETPQLDAYLENALLFEKEEAQVLTVLSEAEFDLETLNLGLLKYPSEVKESVYAVECIISEYLLDQRSCLFEDDFSQDRRLLDQSTFPFLEVDEIVLETLALLSLQDEIFFILDNTEPDRIQDVSLLVSNEEYLCSMKCDIEEFLSDHILDPCEVSEIVSSDIFGGSEPMSLIETLEIPGSSAIQTKSTFDFPIGPASFEEFQLLDVSMDQPFGVFFDLELSFLSEISDCISIESTDFKNFNELIVCHELALVDDTFKSLPVPILSSQGSERPLLAFIEDALANLNVQSLSASDDIYLDWYLLEENSCSSGIYLSYHNMLEEINLKPMEFDQEPFENDSTFYIYVFSDEDLVRETTEDKGELKESFPNGISMLPSQTFIVDSSKLLNDRCQRQDIAAVGNTAKTSSSWKSKSESSDPDFFLNFQKPVGMGKSESVFSTTNTNTMLPRVPCDGKLTNKPLISSTDGSSKQLNVEVHQVFLSDNILHLINNSEKTYLAILQNETGLRKTYLPYVADDYSLMLSLPKQKLIDCIEKIYLRGSSTYWEEKIMTLAMLYAIKQIGWYLCFYGIYPAHLYLKKLCQSLECLQSRLGFLASLIEEAGNSVDREITSSHPALTTIQDILCSKTSTSTLKVLIVANQIFWWSLKKLLRSLGLSFEELNYGSPTNDQVSNATITVDGLVSTCLLVSQEYVSGSFPFNKFRIILEYGGPDGSSQISTYFSNLIDMPHLHFVMLELDNCGNSKAFCEGVDLPQHNELTIEEKSLVENQARLLKKLLNFLPVEEKHTLASPEATIEADDCRVPLRVPAGSVLEKPQHIDLMSFPEAITIVNTQKFEKEMIVCRRSSYQRILALEKEGVQVVERDMSLPVDLIITSGICLMWYDCTNIIKKASTSNEASLCLNLCIENIATDLLTSLSLAFQGCVLYHNSIELLEHTFVFYLRILDLSSLGKCQKKKGEFDWSNTLDIKTASVNFVRPQKHIPWFLVCSWTLRVLNFLEFANRLELIGRLKTDVCFRYILTSNGCIIPDIGYSLFLQIVDFFQVFEGEINFLSIVMESSDGLYAAAASLEIDFQLFCSYSSELTDEIILGCIQNVSKFTTRRLYPKMSESETLAESFLTSFPSINPLTAHGILSSESILADFLEWPHERRLQAIRKYCIPDESVYLFSALCKYGEREDSKSVMTDCSSSVSSGPDSEICHFNGNSDRKRRNFTGGTQYINENMEFLSSYRLKPFTADTPETLAAASKSFCSQMFEDPEILGDLKGLSSSVNNLFNQNHNLEPFDATISMDPTRVCKPRDSWISTAPEISDEIRGRCSSFVQNQGLDRNKKKVQSYHNMNTSENQPEELIDEVVNLADNAILKDHFPTMAPLNFLPSMHDNEKDSSRKFKIQRRLSYGQSDDPFCAGDVGNNSSSDFWSSINLHGRSLPGLDSHFPDPSFEPIIMPLQYKDHHSDDRLVQTPVKDSKLLFSLAQKGTSHSDVTPLSNALRSKNLQESSPWTMEFLNRIREKSKNRRNFVPRCSSSPFPENLSNVKKTVKRSSSILEFFKYQGGSTLKKPDQKRQKQSLQSSNSSKNVLSAPSSELSSWTPIDKRSRQTLSFATDGNGSQTKLVWCNDNYGLGKSSKKLGNK</sequence>
<feature type="compositionally biased region" description="Low complexity" evidence="1">
    <location>
        <begin position="1707"/>
        <end position="1724"/>
    </location>
</feature>
<dbReference type="PANTHER" id="PTHR35764:SF1">
    <property type="entry name" value="PROTEIN SHORTAGE IN CHIASMATA 1"/>
    <property type="match status" value="1"/>
</dbReference>
<reference evidence="2 3" key="2">
    <citation type="journal article" date="2009" name="PLoS ONE">
        <title>An integrated genetic and cytogenetic map of the cucumber genome.</title>
        <authorList>
            <person name="Ren Y."/>
            <person name="Zhang Z."/>
            <person name="Liu J."/>
            <person name="Staub J.E."/>
            <person name="Han Y."/>
            <person name="Cheng Z."/>
            <person name="Li X."/>
            <person name="Lu J."/>
            <person name="Miao H."/>
            <person name="Kang H."/>
            <person name="Xie B."/>
            <person name="Gu X."/>
            <person name="Wang X."/>
            <person name="Du Y."/>
            <person name="Jin W."/>
            <person name="Huang S."/>
        </authorList>
    </citation>
    <scope>NUCLEOTIDE SEQUENCE [LARGE SCALE GENOMIC DNA]</scope>
    <source>
        <strain evidence="3">cv. 9930</strain>
    </source>
</reference>
<dbReference type="Gramene" id="KGN60471">
    <property type="protein sequence ID" value="KGN60471"/>
    <property type="gene ID" value="Csa_3G914020"/>
</dbReference>
<dbReference type="EMBL" id="CM002924">
    <property type="protein sequence ID" value="KGN60471.1"/>
    <property type="molecule type" value="Genomic_DNA"/>
</dbReference>
<reference evidence="2 3" key="4">
    <citation type="journal article" date="2011" name="BMC Genomics">
        <title>RNA-Seq improves annotation of protein-coding genes in the cucumber genome.</title>
        <authorList>
            <person name="Li Z."/>
            <person name="Zhang Z."/>
            <person name="Yan P."/>
            <person name="Huang S."/>
            <person name="Fei Z."/>
            <person name="Lin K."/>
        </authorList>
    </citation>
    <scope>NUCLEOTIDE SEQUENCE [LARGE SCALE GENOMIC DNA]</scope>
    <source>
        <strain evidence="3">cv. 9930</strain>
    </source>
</reference>
<evidence type="ECO:0008006" key="4">
    <source>
        <dbReference type="Google" id="ProtNLM"/>
    </source>
</evidence>
<evidence type="ECO:0000313" key="3">
    <source>
        <dbReference type="Proteomes" id="UP000029981"/>
    </source>
</evidence>
<keyword evidence="3" id="KW-1185">Reference proteome</keyword>
<organism evidence="2 3">
    <name type="scientific">Cucumis sativus</name>
    <name type="common">Cucumber</name>
    <dbReference type="NCBI Taxonomy" id="3659"/>
    <lineage>
        <taxon>Eukaryota</taxon>
        <taxon>Viridiplantae</taxon>
        <taxon>Streptophyta</taxon>
        <taxon>Embryophyta</taxon>
        <taxon>Tracheophyta</taxon>
        <taxon>Spermatophyta</taxon>
        <taxon>Magnoliopsida</taxon>
        <taxon>eudicotyledons</taxon>
        <taxon>Gunneridae</taxon>
        <taxon>Pentapetalae</taxon>
        <taxon>rosids</taxon>
        <taxon>fabids</taxon>
        <taxon>Cucurbitales</taxon>
        <taxon>Cucurbitaceae</taxon>
        <taxon>Benincaseae</taxon>
        <taxon>Cucumis</taxon>
    </lineage>
</organism>